<dbReference type="PANTHER" id="PTHR10985">
    <property type="entry name" value="BASIC HELIX-LOOP-HELIX TRANSCRIPTION FACTOR, HES-RELATED"/>
    <property type="match status" value="1"/>
</dbReference>
<keyword evidence="2" id="KW-0217">Developmental protein</keyword>
<evidence type="ECO:0000259" key="9">
    <source>
        <dbReference type="PROSITE" id="PS50888"/>
    </source>
</evidence>
<dbReference type="FunFam" id="4.10.280.10:FF:000063">
    <property type="entry name" value="transcription factor HES-7 isoform X1"/>
    <property type="match status" value="1"/>
</dbReference>
<dbReference type="GO" id="GO:0003677">
    <property type="term" value="F:DNA binding"/>
    <property type="evidence" value="ECO:0007669"/>
    <property type="project" value="UniProtKB-KW"/>
</dbReference>
<protein>
    <submittedName>
        <fullName evidence="10">Hairy-related 11</fullName>
    </submittedName>
</protein>
<dbReference type="InterPro" id="IPR011598">
    <property type="entry name" value="bHLH_dom"/>
</dbReference>
<gene>
    <name evidence="10" type="primary">her11</name>
</gene>
<keyword evidence="3" id="KW-0678">Repressor</keyword>
<name>A0A3B3HD87_ORYLA</name>
<dbReference type="SUPFAM" id="SSF47459">
    <property type="entry name" value="HLH, helix-loop-helix DNA-binding domain"/>
    <property type="match status" value="1"/>
</dbReference>
<dbReference type="GO" id="GO:0005634">
    <property type="term" value="C:nucleus"/>
    <property type="evidence" value="ECO:0007669"/>
    <property type="project" value="UniProtKB-SubCell"/>
</dbReference>
<proteinExistence type="predicted"/>
<evidence type="ECO:0000256" key="2">
    <source>
        <dbReference type="ARBA" id="ARBA00022473"/>
    </source>
</evidence>
<evidence type="ECO:0000256" key="7">
    <source>
        <dbReference type="ARBA" id="ARBA00023242"/>
    </source>
</evidence>
<evidence type="ECO:0000256" key="6">
    <source>
        <dbReference type="ARBA" id="ARBA00023163"/>
    </source>
</evidence>
<dbReference type="Ensembl" id="ENSORLT00000038101.1">
    <property type="protein sequence ID" value="ENSORLP00000029233.1"/>
    <property type="gene ID" value="ENSORLG00000010016.2"/>
</dbReference>
<evidence type="ECO:0000256" key="1">
    <source>
        <dbReference type="ARBA" id="ARBA00004123"/>
    </source>
</evidence>
<reference evidence="10" key="2">
    <citation type="submission" date="2025-08" db="UniProtKB">
        <authorList>
            <consortium name="Ensembl"/>
        </authorList>
    </citation>
    <scope>IDENTIFICATION</scope>
    <source>
        <strain evidence="10">Hd-rR</strain>
    </source>
</reference>
<keyword evidence="6" id="KW-0804">Transcription</keyword>
<keyword evidence="5" id="KW-0238">DNA-binding</keyword>
<evidence type="ECO:0000313" key="11">
    <source>
        <dbReference type="Proteomes" id="UP000001038"/>
    </source>
</evidence>
<dbReference type="Pfam" id="PF00010">
    <property type="entry name" value="HLH"/>
    <property type="match status" value="1"/>
</dbReference>
<sequence length="84" mass="9843">MKDLSSDLKNKAKISHRILKPVVEKKRRDRINQSLGELRSLLLNVTSDPRLHNPKLEKAEILDLAVEYLKKWFEKFKQSGRTMA</sequence>
<evidence type="ECO:0000256" key="8">
    <source>
        <dbReference type="ARBA" id="ARBA00023791"/>
    </source>
</evidence>
<dbReference type="Gene3D" id="4.10.280.10">
    <property type="entry name" value="Helix-loop-helix DNA-binding domain"/>
    <property type="match status" value="1"/>
</dbReference>
<accession>A0A3B3HD87</accession>
<organism evidence="10 11">
    <name type="scientific">Oryzias latipes</name>
    <name type="common">Japanese rice fish</name>
    <name type="synonym">Japanese killifish</name>
    <dbReference type="NCBI Taxonomy" id="8090"/>
    <lineage>
        <taxon>Eukaryota</taxon>
        <taxon>Metazoa</taxon>
        <taxon>Chordata</taxon>
        <taxon>Craniata</taxon>
        <taxon>Vertebrata</taxon>
        <taxon>Euteleostomi</taxon>
        <taxon>Actinopterygii</taxon>
        <taxon>Neopterygii</taxon>
        <taxon>Teleostei</taxon>
        <taxon>Neoteleostei</taxon>
        <taxon>Acanthomorphata</taxon>
        <taxon>Ovalentaria</taxon>
        <taxon>Atherinomorphae</taxon>
        <taxon>Beloniformes</taxon>
        <taxon>Adrianichthyidae</taxon>
        <taxon>Oryziinae</taxon>
        <taxon>Oryzias</taxon>
    </lineage>
</organism>
<dbReference type="InterPro" id="IPR036638">
    <property type="entry name" value="HLH_DNA-bd_sf"/>
</dbReference>
<reference evidence="10" key="3">
    <citation type="submission" date="2025-09" db="UniProtKB">
        <authorList>
            <consortium name="Ensembl"/>
        </authorList>
    </citation>
    <scope>IDENTIFICATION</scope>
    <source>
        <strain evidence="10">Hd-rR</strain>
    </source>
</reference>
<keyword evidence="11" id="KW-1185">Reference proteome</keyword>
<reference evidence="10 11" key="1">
    <citation type="journal article" date="2007" name="Nature">
        <title>The medaka draft genome and insights into vertebrate genome evolution.</title>
        <authorList>
            <person name="Kasahara M."/>
            <person name="Naruse K."/>
            <person name="Sasaki S."/>
            <person name="Nakatani Y."/>
            <person name="Qu W."/>
            <person name="Ahsan B."/>
            <person name="Yamada T."/>
            <person name="Nagayasu Y."/>
            <person name="Doi K."/>
            <person name="Kasai Y."/>
            <person name="Jindo T."/>
            <person name="Kobayashi D."/>
            <person name="Shimada A."/>
            <person name="Toyoda A."/>
            <person name="Kuroki Y."/>
            <person name="Fujiyama A."/>
            <person name="Sasaki T."/>
            <person name="Shimizu A."/>
            <person name="Asakawa S."/>
            <person name="Shimizu N."/>
            <person name="Hashimoto S."/>
            <person name="Yang J."/>
            <person name="Lee Y."/>
            <person name="Matsushima K."/>
            <person name="Sugano S."/>
            <person name="Sakaizumi M."/>
            <person name="Narita T."/>
            <person name="Ohishi K."/>
            <person name="Haga S."/>
            <person name="Ohta F."/>
            <person name="Nomoto H."/>
            <person name="Nogata K."/>
            <person name="Morishita T."/>
            <person name="Endo T."/>
            <person name="Shin-I T."/>
            <person name="Takeda H."/>
            <person name="Morishita S."/>
            <person name="Kohara Y."/>
        </authorList>
    </citation>
    <scope>NUCLEOTIDE SEQUENCE [LARGE SCALE GENOMIC DNA]</scope>
    <source>
        <strain evidence="10 11">Hd-rR</strain>
    </source>
</reference>
<evidence type="ECO:0000256" key="5">
    <source>
        <dbReference type="ARBA" id="ARBA00023125"/>
    </source>
</evidence>
<dbReference type="GO" id="GO:0046983">
    <property type="term" value="F:protein dimerization activity"/>
    <property type="evidence" value="ECO:0007669"/>
    <property type="project" value="InterPro"/>
</dbReference>
<comment type="subunit">
    <text evidence="8">Transcription repression requires formation of a complex with a corepressor protein of the Groucho/TLE family.</text>
</comment>
<dbReference type="PROSITE" id="PS50888">
    <property type="entry name" value="BHLH"/>
    <property type="match status" value="1"/>
</dbReference>
<dbReference type="SMART" id="SM00353">
    <property type="entry name" value="HLH"/>
    <property type="match status" value="1"/>
</dbReference>
<keyword evidence="7" id="KW-0539">Nucleus</keyword>
<dbReference type="InterPro" id="IPR050370">
    <property type="entry name" value="HES_HEY"/>
</dbReference>
<evidence type="ECO:0000256" key="3">
    <source>
        <dbReference type="ARBA" id="ARBA00022491"/>
    </source>
</evidence>
<evidence type="ECO:0000313" key="10">
    <source>
        <dbReference type="Ensembl" id="ENSORLP00000029233.1"/>
    </source>
</evidence>
<keyword evidence="4" id="KW-0805">Transcription regulation</keyword>
<evidence type="ECO:0000256" key="4">
    <source>
        <dbReference type="ARBA" id="ARBA00023015"/>
    </source>
</evidence>
<dbReference type="Bgee" id="ENSORLG00000010016">
    <property type="expression patterns" value="Expressed in blastula and 7 other cell types or tissues"/>
</dbReference>
<dbReference type="AlphaFoldDB" id="A0A3B3HD87"/>
<comment type="subcellular location">
    <subcellularLocation>
        <location evidence="1">Nucleus</location>
    </subcellularLocation>
</comment>
<dbReference type="Proteomes" id="UP000001038">
    <property type="component" value="Chromosome 10"/>
</dbReference>
<feature type="domain" description="BHLH" evidence="9">
    <location>
        <begin position="15"/>
        <end position="72"/>
    </location>
</feature>
<dbReference type="GeneTree" id="ENSGT00730000111282"/>